<feature type="transmembrane region" description="Helical" evidence="11">
    <location>
        <begin position="341"/>
        <end position="359"/>
    </location>
</feature>
<keyword evidence="7 9" id="KW-0472">Membrane</keyword>
<protein>
    <recommendedName>
        <fullName evidence="9">Mechanosensitive ion channel protein</fullName>
    </recommendedName>
</protein>
<keyword evidence="5 11" id="KW-1133">Transmembrane helix</keyword>
<feature type="region of interest" description="Disordered" evidence="10">
    <location>
        <begin position="13"/>
        <end position="86"/>
    </location>
</feature>
<dbReference type="PANTHER" id="PTHR31618:SF1">
    <property type="entry name" value="EF-HAND DOMAIN-CONTAINING PROTEIN"/>
    <property type="match status" value="1"/>
</dbReference>
<dbReference type="InterPro" id="IPR023408">
    <property type="entry name" value="MscS_beta-dom_sf"/>
</dbReference>
<proteinExistence type="inferred from homology"/>
<keyword evidence="6" id="KW-0406">Ion transport</keyword>
<feature type="transmembrane region" description="Helical" evidence="11">
    <location>
        <begin position="261"/>
        <end position="280"/>
    </location>
</feature>
<dbReference type="AlphaFoldDB" id="A0A059BDN5"/>
<evidence type="ECO:0000256" key="6">
    <source>
        <dbReference type="ARBA" id="ARBA00023065"/>
    </source>
</evidence>
<dbReference type="InterPro" id="IPR010920">
    <property type="entry name" value="LSM_dom_sf"/>
</dbReference>
<feature type="compositionally biased region" description="Polar residues" evidence="10">
    <location>
        <begin position="139"/>
        <end position="151"/>
    </location>
</feature>
<feature type="transmembrane region" description="Helical" evidence="11">
    <location>
        <begin position="371"/>
        <end position="391"/>
    </location>
</feature>
<dbReference type="PIRSF" id="PIRSF017209">
    <property type="entry name" value="Memb_At2g17000_prd"/>
    <property type="match status" value="1"/>
</dbReference>
<dbReference type="Gramene" id="KCW64154">
    <property type="protein sequence ID" value="KCW64154"/>
    <property type="gene ID" value="EUGRSUZ_G01799"/>
</dbReference>
<evidence type="ECO:0000256" key="2">
    <source>
        <dbReference type="ARBA" id="ARBA00008017"/>
    </source>
</evidence>
<dbReference type="GO" id="GO:0008381">
    <property type="term" value="F:mechanosensitive monoatomic ion channel activity"/>
    <property type="evidence" value="ECO:0000318"/>
    <property type="project" value="GO_Central"/>
</dbReference>
<comment type="subcellular location">
    <subcellularLocation>
        <location evidence="1">Membrane</location>
        <topology evidence="1">Multi-pass membrane protein</topology>
    </subcellularLocation>
</comment>
<feature type="transmembrane region" description="Helical" evidence="11">
    <location>
        <begin position="674"/>
        <end position="696"/>
    </location>
</feature>
<dbReference type="GO" id="GO:0006820">
    <property type="term" value="P:monoatomic anion transport"/>
    <property type="evidence" value="ECO:0000318"/>
    <property type="project" value="GO_Central"/>
</dbReference>
<evidence type="ECO:0000256" key="9">
    <source>
        <dbReference type="PIRNR" id="PIRNR017209"/>
    </source>
</evidence>
<dbReference type="FunFam" id="2.30.30.60:FF:000003">
    <property type="entry name" value="Predicted mechanosensitive ion channel"/>
    <property type="match status" value="1"/>
</dbReference>
<evidence type="ECO:0000256" key="10">
    <source>
        <dbReference type="SAM" id="MobiDB-lite"/>
    </source>
</evidence>
<evidence type="ECO:0000256" key="1">
    <source>
        <dbReference type="ARBA" id="ARBA00004141"/>
    </source>
</evidence>
<dbReference type="SUPFAM" id="SSF50182">
    <property type="entry name" value="Sm-like ribonucleoproteins"/>
    <property type="match status" value="1"/>
</dbReference>
<feature type="domain" description="Mechanosensitive ion channel MscS" evidence="12">
    <location>
        <begin position="684"/>
        <end position="750"/>
    </location>
</feature>
<dbReference type="EMBL" id="KK198759">
    <property type="protein sequence ID" value="KCW64154.1"/>
    <property type="molecule type" value="Genomic_DNA"/>
</dbReference>
<evidence type="ECO:0000256" key="8">
    <source>
        <dbReference type="ARBA" id="ARBA00023303"/>
    </source>
</evidence>
<organism evidence="13">
    <name type="scientific">Eucalyptus grandis</name>
    <name type="common">Flooded gum</name>
    <dbReference type="NCBI Taxonomy" id="71139"/>
    <lineage>
        <taxon>Eukaryota</taxon>
        <taxon>Viridiplantae</taxon>
        <taxon>Streptophyta</taxon>
        <taxon>Embryophyta</taxon>
        <taxon>Tracheophyta</taxon>
        <taxon>Spermatophyta</taxon>
        <taxon>Magnoliopsida</taxon>
        <taxon>eudicotyledons</taxon>
        <taxon>Gunneridae</taxon>
        <taxon>Pentapetalae</taxon>
        <taxon>rosids</taxon>
        <taxon>malvids</taxon>
        <taxon>Myrtales</taxon>
        <taxon>Myrtaceae</taxon>
        <taxon>Myrtoideae</taxon>
        <taxon>Eucalypteae</taxon>
        <taxon>Eucalyptus</taxon>
    </lineage>
</organism>
<dbReference type="InParanoid" id="A0A059BDN5"/>
<dbReference type="OMA" id="GSRYIHM"/>
<evidence type="ECO:0000313" key="13">
    <source>
        <dbReference type="EMBL" id="KCW64154.1"/>
    </source>
</evidence>
<evidence type="ECO:0000256" key="4">
    <source>
        <dbReference type="ARBA" id="ARBA00022692"/>
    </source>
</evidence>
<feature type="region of interest" description="Disordered" evidence="10">
    <location>
        <begin position="122"/>
        <end position="200"/>
    </location>
</feature>
<feature type="compositionally biased region" description="Basic and acidic residues" evidence="10">
    <location>
        <begin position="45"/>
        <end position="70"/>
    </location>
</feature>
<accession>A0A059BDN5</accession>
<dbReference type="Pfam" id="PF00924">
    <property type="entry name" value="MS_channel_2nd"/>
    <property type="match status" value="1"/>
</dbReference>
<evidence type="ECO:0000259" key="12">
    <source>
        <dbReference type="Pfam" id="PF00924"/>
    </source>
</evidence>
<dbReference type="InterPro" id="IPR006685">
    <property type="entry name" value="MscS_channel_2nd"/>
</dbReference>
<feature type="transmembrane region" description="Helical" evidence="11">
    <location>
        <begin position="300"/>
        <end position="321"/>
    </location>
</feature>
<evidence type="ECO:0000256" key="3">
    <source>
        <dbReference type="ARBA" id="ARBA00022448"/>
    </source>
</evidence>
<dbReference type="GO" id="GO:0050982">
    <property type="term" value="P:detection of mechanical stimulus"/>
    <property type="evidence" value="ECO:0007669"/>
    <property type="project" value="UniProtKB-ARBA"/>
</dbReference>
<dbReference type="STRING" id="71139.A0A059BDN5"/>
<evidence type="ECO:0000256" key="5">
    <source>
        <dbReference type="ARBA" id="ARBA00022989"/>
    </source>
</evidence>
<dbReference type="KEGG" id="egr:104455520"/>
<keyword evidence="3" id="KW-0813">Transport</keyword>
<reference evidence="13" key="1">
    <citation type="submission" date="2013-07" db="EMBL/GenBank/DDBJ databases">
        <title>The genome of Eucalyptus grandis.</title>
        <authorList>
            <person name="Schmutz J."/>
            <person name="Hayes R."/>
            <person name="Myburg A."/>
            <person name="Tuskan G."/>
            <person name="Grattapaglia D."/>
            <person name="Rokhsar D.S."/>
        </authorList>
    </citation>
    <scope>NUCLEOTIDE SEQUENCE</scope>
    <source>
        <tissue evidence="13">Leaf extractions</tissue>
    </source>
</reference>
<evidence type="ECO:0000256" key="11">
    <source>
        <dbReference type="SAM" id="Phobius"/>
    </source>
</evidence>
<evidence type="ECO:0000256" key="7">
    <source>
        <dbReference type="ARBA" id="ARBA00023136"/>
    </source>
</evidence>
<dbReference type="PANTHER" id="PTHR31618">
    <property type="entry name" value="MECHANOSENSITIVE ION CHANNEL PROTEIN 5"/>
    <property type="match status" value="1"/>
</dbReference>
<gene>
    <name evidence="13" type="ORF">EUGRSUZ_G01799</name>
</gene>
<name>A0A059BDN5_EUCGR</name>
<dbReference type="InterPro" id="IPR016688">
    <property type="entry name" value="MscS-like_plants/fungi"/>
</dbReference>
<dbReference type="FunCoup" id="A0A059BDN5">
    <property type="interactions" value="16"/>
</dbReference>
<sequence>MESLRKSFRSYGSYMYTPGRRPAAVDPNPSDLELGLNGSGLLGDSKSDRNDGSRMLREPSIEFWKERKEEAPEEGPGHSPHWLGPDDPPSRLIRWFLHQQRASGNVLLDMDLEMEELRGSNSWRDLPPVANSPLVPQLPRQSQDGSRQSFQPPILTGGGPGTPQRQHKGSPSHGRDGNTVSNSEEEAVTSQQKSSLLCTKTRSRLMDPLEEPDWRLSRVPQSGQLQSGMLRGAGDEEEDDLFSEQDLPEEFKKAKFGAMTLLQWVTLVLIIGALVCTLAIPALKRRDLWKLKLWKWEVMVLVMICGRLVSGWMIRLVVFFIERNFLLRKRVLYFVYGLRNAVQNCLWLGLVLIAWHALFDKKVERQTSSDRLRYVTKVLVCFLVGTLLWLVKTLIIKVLASSFHVCTYFDRIQESLFDQYVIETLSGPPVTEIPRTEEEENFEAEFQTSQKAGATVLPDLKAAAFPTKSGMIVGSGKLQRSPRVKNNKLSRGLSGKSMKGITIEHLHKLNTKNVSAWNMKRLINIVRHGFYSTLDERIQDSTQEDESGTMIRSENEAKAAARKIFRNVAKPNSKFIYVEDLIRFMRVDEALKMMSLFEGADECKKISKSCLKNWLVNAFRARRALALTLNDTKTAVKKLHQVVNAIVGIVILIIWLLILGIATTKFLLFLSSQLLLVAFIFGNTCKNIFEAIIFLFMMHPYDVGDRCEINGVQMVVEEINLLTTVFLRDDNQKIIYPNSTLATKAIGNYYRSPDMGDAVEFCVHISIPAEKITAMKNKITSYVDSKKEHWYSSPMIIMKDIEELNSVRIAVWLRHRMNHQDMGEKFMRRSLLIEEMVKMFRELDIQYHLLPLDINVSAMPASSSTRVPPAWENAS</sequence>
<dbReference type="Gene3D" id="2.30.30.60">
    <property type="match status" value="1"/>
</dbReference>
<dbReference type="GO" id="GO:0005886">
    <property type="term" value="C:plasma membrane"/>
    <property type="evidence" value="ECO:0000318"/>
    <property type="project" value="GO_Central"/>
</dbReference>
<keyword evidence="8" id="KW-0407">Ion channel</keyword>
<comment type="similarity">
    <text evidence="2 9">Belongs to the MscS (TC 1.A.23) family.</text>
</comment>
<dbReference type="eggNOG" id="KOG4629">
    <property type="taxonomic scope" value="Eukaryota"/>
</dbReference>
<dbReference type="OrthoDB" id="544685at2759"/>
<feature type="compositionally biased region" description="Polar residues" evidence="10">
    <location>
        <begin position="178"/>
        <end position="200"/>
    </location>
</feature>
<feature type="transmembrane region" description="Helical" evidence="11">
    <location>
        <begin position="642"/>
        <end position="662"/>
    </location>
</feature>
<keyword evidence="4 11" id="KW-0812">Transmembrane</keyword>